<proteinExistence type="predicted"/>
<dbReference type="AlphaFoldDB" id="B2TKW1"/>
<sequence>MGPTLDGFGVEPYNRQQTELMGIIRNRMTKSGYEEIDYYDFNDIILMKKGDITEILDGENYTIYSLLFNDVLDINDEEDYR</sequence>
<dbReference type="EMBL" id="CP001056">
    <property type="protein sequence ID" value="ACD22521.1"/>
    <property type="molecule type" value="Genomic_DNA"/>
</dbReference>
<dbReference type="KEGG" id="cbk:CLL_A1647"/>
<reference evidence="1" key="2">
    <citation type="submission" date="2009-08" db="EMBL/GenBank/DDBJ databases">
        <authorList>
            <person name="Shrivastava S."/>
            <person name="Brinkac L.M."/>
            <person name="Dodson R.J."/>
            <person name="Harkins D.M."/>
            <person name="Durkin A.S."/>
            <person name="Sutton G."/>
        </authorList>
    </citation>
    <scope>NUCLEOTIDE SEQUENCE</scope>
    <source>
        <strain evidence="1">Eklund 17B</strain>
    </source>
</reference>
<dbReference type="PATRIC" id="fig|935198.13.peg.1595"/>
<accession>B2TKW1</accession>
<organism evidence="1">
    <name type="scientific">Clostridium botulinum (strain Eklund 17B / Type B)</name>
    <dbReference type="NCBI Taxonomy" id="935198"/>
    <lineage>
        <taxon>Bacteria</taxon>
        <taxon>Bacillati</taxon>
        <taxon>Bacillota</taxon>
        <taxon>Clostridia</taxon>
        <taxon>Eubacteriales</taxon>
        <taxon>Clostridiaceae</taxon>
        <taxon>Clostridium</taxon>
    </lineage>
</organism>
<protein>
    <submittedName>
        <fullName evidence="1">Uncharacterized protein</fullName>
    </submittedName>
</protein>
<reference evidence="1" key="1">
    <citation type="submission" date="2009-06" db="EMBL/GenBank/DDBJ databases">
        <authorList>
            <consortium name="US DOE Joint Genome Institute (JGI-PGF)"/>
            <person name="Lucas S."/>
            <person name="Copeland A."/>
            <person name="Lapidus A."/>
            <person name="Glavina del Rio T."/>
            <person name="Dalin E."/>
            <person name="Tice H."/>
            <person name="Bruce D."/>
            <person name="Goodwin L."/>
            <person name="Pitluck S."/>
            <person name="Kyrpides N."/>
            <person name="Mavromatis K."/>
            <person name="Ivanova N."/>
            <person name="Saunders E."/>
            <person name="Brettin T."/>
            <person name="Detter J.C."/>
            <person name="Han C."/>
            <person name="Larimer F."/>
            <person name="Land M."/>
            <person name="Hauser L."/>
            <person name="Markowitz V."/>
            <person name="Cheng J.-F."/>
            <person name="Hugenholtz P."/>
            <person name="Woyke T."/>
            <person name="Wu D."/>
            <person name="Gronow S."/>
            <person name="Klenk H.-P."/>
            <person name="Eisen J.A."/>
        </authorList>
    </citation>
    <scope>NUCLEOTIDE SEQUENCE</scope>
    <source>
        <strain evidence="1">Eklund 17B</strain>
    </source>
</reference>
<name>B2TKW1_CLOBB</name>
<evidence type="ECO:0000313" key="1">
    <source>
        <dbReference type="EMBL" id="ACD22521.1"/>
    </source>
</evidence>
<gene>
    <name evidence="1" type="ordered locus">CLL_A1647</name>
</gene>
<accession>U4PFH8</accession>
<dbReference type="HOGENOM" id="CLU_2567738_0_0_9"/>